<dbReference type="SUPFAM" id="SSF52402">
    <property type="entry name" value="Adenine nucleotide alpha hydrolases-like"/>
    <property type="match status" value="1"/>
</dbReference>
<dbReference type="InterPro" id="IPR014729">
    <property type="entry name" value="Rossmann-like_a/b/a_fold"/>
</dbReference>
<accession>A0A7T6Z4F6</accession>
<dbReference type="AlphaFoldDB" id="A0A7T6Z4F6"/>
<dbReference type="RefSeq" id="WP_200123832.1">
    <property type="nucleotide sequence ID" value="NZ_CP054705.1"/>
</dbReference>
<dbReference type="KEGG" id="scia:HUG15_14780"/>
<dbReference type="Gene3D" id="3.40.50.620">
    <property type="entry name" value="HUPs"/>
    <property type="match status" value="1"/>
</dbReference>
<dbReference type="EMBL" id="CP054705">
    <property type="protein sequence ID" value="QQK76705.1"/>
    <property type="molecule type" value="Genomic_DNA"/>
</dbReference>
<dbReference type="Proteomes" id="UP000595823">
    <property type="component" value="Chromosome"/>
</dbReference>
<protein>
    <submittedName>
        <fullName evidence="1">Universal stress protein</fullName>
    </submittedName>
</protein>
<name>A0A7T6Z4F6_9BACI</name>
<organism evidence="1 2">
    <name type="scientific">Salicibibacter cibarius</name>
    <dbReference type="NCBI Taxonomy" id="2743000"/>
    <lineage>
        <taxon>Bacteria</taxon>
        <taxon>Bacillati</taxon>
        <taxon>Bacillota</taxon>
        <taxon>Bacilli</taxon>
        <taxon>Bacillales</taxon>
        <taxon>Bacillaceae</taxon>
        <taxon>Salicibibacter</taxon>
    </lineage>
</organism>
<evidence type="ECO:0000313" key="2">
    <source>
        <dbReference type="Proteomes" id="UP000595823"/>
    </source>
</evidence>
<gene>
    <name evidence="1" type="ORF">HUG15_14780</name>
</gene>
<sequence length="54" mass="5827">MITAATGRGAAQRGFTGSVISTSVHHAPCDVLTVNYSLLRQSFKENPTEAYRSK</sequence>
<proteinExistence type="predicted"/>
<reference evidence="1 2" key="1">
    <citation type="submission" date="2020-06" db="EMBL/GenBank/DDBJ databases">
        <title>Genomic analysis of Salicibibacter sp. NKC5-3.</title>
        <authorList>
            <person name="Oh Y.J."/>
        </authorList>
    </citation>
    <scope>NUCLEOTIDE SEQUENCE [LARGE SCALE GENOMIC DNA]</scope>
    <source>
        <strain evidence="1 2">NKC5-3</strain>
    </source>
</reference>
<evidence type="ECO:0000313" key="1">
    <source>
        <dbReference type="EMBL" id="QQK76705.1"/>
    </source>
</evidence>
<keyword evidence="2" id="KW-1185">Reference proteome</keyword>